<dbReference type="EMBL" id="PYSW02000002">
    <property type="protein sequence ID" value="KAG2393448.1"/>
    <property type="molecule type" value="Genomic_DNA"/>
</dbReference>
<reference evidence="2 3" key="1">
    <citation type="journal article" date="2018" name="BMC Genomics">
        <title>The genome of Naegleria lovaniensis, the basis for a comparative approach to unravel pathogenicity factors of the human pathogenic amoeba N. fowleri.</title>
        <authorList>
            <person name="Liechti N."/>
            <person name="Schurch N."/>
            <person name="Bruggmann R."/>
            <person name="Wittwer M."/>
        </authorList>
    </citation>
    <scope>NUCLEOTIDE SEQUENCE [LARGE SCALE GENOMIC DNA]</scope>
    <source>
        <strain evidence="2 3">ATCC 30569</strain>
    </source>
</reference>
<dbReference type="Proteomes" id="UP000816034">
    <property type="component" value="Unassembled WGS sequence"/>
</dbReference>
<evidence type="ECO:0000313" key="3">
    <source>
        <dbReference type="Proteomes" id="UP000816034"/>
    </source>
</evidence>
<accession>A0AA88H2M7</accession>
<feature type="region of interest" description="Disordered" evidence="1">
    <location>
        <begin position="123"/>
        <end position="146"/>
    </location>
</feature>
<name>A0AA88H2M7_NAELO</name>
<feature type="compositionally biased region" description="Polar residues" evidence="1">
    <location>
        <begin position="16"/>
        <end position="31"/>
    </location>
</feature>
<protein>
    <submittedName>
        <fullName evidence="2">Uncharacterized protein</fullName>
    </submittedName>
</protein>
<comment type="caution">
    <text evidence="2">The sequence shown here is derived from an EMBL/GenBank/DDBJ whole genome shotgun (WGS) entry which is preliminary data.</text>
</comment>
<evidence type="ECO:0000256" key="1">
    <source>
        <dbReference type="SAM" id="MobiDB-lite"/>
    </source>
</evidence>
<feature type="compositionally biased region" description="Polar residues" evidence="1">
    <location>
        <begin position="53"/>
        <end position="64"/>
    </location>
</feature>
<evidence type="ECO:0000313" key="2">
    <source>
        <dbReference type="EMBL" id="KAG2393448.1"/>
    </source>
</evidence>
<sequence length="678" mass="78444">MTSKYNPVSVVHHHQTTSSRITPSTNTPVEQHQSSISQNSHKAFNSPIMMTTGTPKPANHNTRVQTATNSTSSSTQQQYSDFKQVLTPIKTQTRLQQHNSNKINQLRNTTSTPIHMDQTFSISSPRKTLEKQHATPKAHTQPQSTKSAIVNGLDLFLNINNKENVSPSTHNLSSTFPSKTSSLPHISSAPTLDSKHVHQQLTFQAENETKNIESLILRLLSLENPVVNKKMTNVFSASDDNFIKLLKVVTDPLSIGIAKKDTLMMGEKLVHIIFTSSGPFEELICMNLTITLKELCKSFGSGHYFHDELVVKLIKQLYVMYRTRVFTNIQSNNLFPFISSNTGLVLYLLTEAVSVSTRIEDDRLKFVEYFCAQSSYWKLTETSYFVEIWQLAIRLLQDHNFGLMFQKLQESLFSKVIDQWLDVVKKRESYEQAVEYLQLLNNLVRETSNSALDTVTNFHFKLLKTLLEKRFTFLTFLLVDDYNMRTYQYGVQFSAYSVKSRFTALRLELVYLITFVVHFSYLDCIEKSVFQLYPFETNQMISILTEYFFTYNHCNVFHNIYCILFMEVIFRNEGSVIRHFLECFFHKALQLFENKHKVDQWGHTLQLLNMIRLSSKCSSKDMEINKFLFQQHLSEWTKFEEIIVQQTLLMEGLKSSSEIDIGSTFAERFGFMECDRLL</sequence>
<dbReference type="GeneID" id="68099433"/>
<dbReference type="AlphaFoldDB" id="A0AA88H2M7"/>
<gene>
    <name evidence="2" type="ORF">C9374_006979</name>
</gene>
<feature type="region of interest" description="Disordered" evidence="1">
    <location>
        <begin position="1"/>
        <end position="31"/>
    </location>
</feature>
<feature type="region of interest" description="Disordered" evidence="1">
    <location>
        <begin position="53"/>
        <end position="78"/>
    </location>
</feature>
<keyword evidence="3" id="KW-1185">Reference proteome</keyword>
<organism evidence="2 3">
    <name type="scientific">Naegleria lovaniensis</name>
    <name type="common">Amoeba</name>
    <dbReference type="NCBI Taxonomy" id="51637"/>
    <lineage>
        <taxon>Eukaryota</taxon>
        <taxon>Discoba</taxon>
        <taxon>Heterolobosea</taxon>
        <taxon>Tetramitia</taxon>
        <taxon>Eutetramitia</taxon>
        <taxon>Vahlkampfiidae</taxon>
        <taxon>Naegleria</taxon>
    </lineage>
</organism>
<feature type="compositionally biased region" description="Low complexity" evidence="1">
    <location>
        <begin position="65"/>
        <end position="78"/>
    </location>
</feature>
<dbReference type="RefSeq" id="XP_044555342.1">
    <property type="nucleotide sequence ID" value="XM_044696898.1"/>
</dbReference>
<proteinExistence type="predicted"/>